<evidence type="ECO:0000313" key="1">
    <source>
        <dbReference type="EMBL" id="MFK3864656.1"/>
    </source>
</evidence>
<dbReference type="EMBL" id="JBJDOT010000015">
    <property type="protein sequence ID" value="MFK3864656.1"/>
    <property type="molecule type" value="Genomic_DNA"/>
</dbReference>
<accession>A0ABW8KXY4</accession>
<sequence>MLANGFKAHETKAHQLIISLTDGDEWEVDIIPFGSIAGDSHSITWPPQHDIEMSVIGFNEAFNNALNVTISDTPKLETKVASPAGMLLLKLKSWQERGPHIRGKDAIDIYYLIKHYSKIPEVNDSLYNDNFMDAQDFDELKASVMKLASDAQEIASTDTLLFIMNKVFNDGAKRDQLILDMSRGVHIEYDEAEKLITIIFEQLIK</sequence>
<evidence type="ECO:0000313" key="2">
    <source>
        <dbReference type="Proteomes" id="UP001620262"/>
    </source>
</evidence>
<dbReference type="Proteomes" id="UP001620262">
    <property type="component" value="Unassembled WGS sequence"/>
</dbReference>
<dbReference type="RefSeq" id="WP_404675584.1">
    <property type="nucleotide sequence ID" value="NZ_JBJDOT010000015.1"/>
</dbReference>
<gene>
    <name evidence="1" type="ORF">ACI2JU_12360</name>
</gene>
<organism evidence="1 2">
    <name type="scientific">Pseudoalteromonas rhizosphaerae</name>
    <dbReference type="NCBI Taxonomy" id="2518973"/>
    <lineage>
        <taxon>Bacteria</taxon>
        <taxon>Pseudomonadati</taxon>
        <taxon>Pseudomonadota</taxon>
        <taxon>Gammaproteobacteria</taxon>
        <taxon>Alteromonadales</taxon>
        <taxon>Pseudoalteromonadaceae</taxon>
        <taxon>Pseudoalteromonas</taxon>
    </lineage>
</organism>
<reference evidence="1 2" key="1">
    <citation type="submission" date="2024-11" db="EMBL/GenBank/DDBJ databases">
        <title>The Natural Products Discovery Center: Release of the First 8490 Sequenced Strains for Exploring Actinobacteria Biosynthetic Diversity.</title>
        <authorList>
            <person name="Kalkreuter E."/>
            <person name="Kautsar S.A."/>
            <person name="Yang D."/>
            <person name="Bader C.D."/>
            <person name="Teijaro C.N."/>
            <person name="Fluegel L."/>
            <person name="Davis C.M."/>
            <person name="Simpson J.R."/>
            <person name="Lauterbach L."/>
            <person name="Steele A.D."/>
            <person name="Gui C."/>
            <person name="Meng S."/>
            <person name="Li G."/>
            <person name="Viehrig K."/>
            <person name="Ye F."/>
            <person name="Su P."/>
            <person name="Kiefer A.F."/>
            <person name="Nichols A."/>
            <person name="Cepeda A.J."/>
            <person name="Yan W."/>
            <person name="Fan B."/>
            <person name="Jiang Y."/>
            <person name="Adhikari A."/>
            <person name="Zheng C.-J."/>
            <person name="Schuster L."/>
            <person name="Cowan T.M."/>
            <person name="Smanski M.J."/>
            <person name="Chevrette M.G."/>
            <person name="De Carvalho L.P.S."/>
            <person name="Shen B."/>
        </authorList>
    </citation>
    <scope>NUCLEOTIDE SEQUENCE [LARGE SCALE GENOMIC DNA]</scope>
    <source>
        <strain evidence="1 2">NPDC078403</strain>
    </source>
</reference>
<keyword evidence="2" id="KW-1185">Reference proteome</keyword>
<dbReference type="InterPro" id="IPR014942">
    <property type="entry name" value="AbiEii"/>
</dbReference>
<comment type="caution">
    <text evidence="1">The sequence shown here is derived from an EMBL/GenBank/DDBJ whole genome shotgun (WGS) entry which is preliminary data.</text>
</comment>
<dbReference type="Pfam" id="PF08843">
    <property type="entry name" value="AbiEii"/>
    <property type="match status" value="1"/>
</dbReference>
<protein>
    <submittedName>
        <fullName evidence="1">Nucleotidyl transferase AbiEii/AbiGii toxin family protein</fullName>
    </submittedName>
</protein>
<dbReference type="GO" id="GO:0016740">
    <property type="term" value="F:transferase activity"/>
    <property type="evidence" value="ECO:0007669"/>
    <property type="project" value="UniProtKB-KW"/>
</dbReference>
<keyword evidence="1" id="KW-0808">Transferase</keyword>
<name>A0ABW8KXY4_9GAMM</name>
<proteinExistence type="predicted"/>